<dbReference type="STRING" id="1429043.X474_04820"/>
<proteinExistence type="predicted"/>
<feature type="transmembrane region" description="Helical" evidence="1">
    <location>
        <begin position="68"/>
        <end position="87"/>
    </location>
</feature>
<reference evidence="2 3" key="1">
    <citation type="submission" date="2013-11" db="EMBL/GenBank/DDBJ databases">
        <title>Metagenomic analysis of a methanogenic consortium involved in long chain n-alkane degradation.</title>
        <authorList>
            <person name="Davidova I.A."/>
            <person name="Callaghan A.V."/>
            <person name="Wawrik B."/>
            <person name="Pruitt S."/>
            <person name="Marks C."/>
            <person name="Duncan K.E."/>
            <person name="Suflita J.M."/>
        </authorList>
    </citation>
    <scope>NUCLEOTIDE SEQUENCE [LARGE SCALE GENOMIC DNA]</scope>
    <source>
        <strain evidence="2 3">SPR</strain>
    </source>
</reference>
<name>A0A0D2GKA6_9BACT</name>
<sequence length="171" mass="19025">MIPEKITVKALLSLVLSAVFSGIFKVLVSWFGGRVFENFFLNYTAVNESNLSVGSAVGIVAQNLGDNLFASTALVAACSILILWLMFKKTPNGPDTARKNTNFFKTLFFILLCLPVGVFSILIGLDDYFSLQGKITAILLAIFFLSLPYYLSTQFFAPVSYRPLFRWPLQK</sequence>
<feature type="transmembrane region" description="Helical" evidence="1">
    <location>
        <begin position="137"/>
        <end position="161"/>
    </location>
</feature>
<keyword evidence="1" id="KW-0472">Membrane</keyword>
<dbReference type="InParanoid" id="A0A0D2GKA6"/>
<accession>A0A0D2GKA6</accession>
<dbReference type="AlphaFoldDB" id="A0A0D2GKA6"/>
<keyword evidence="1" id="KW-0812">Transmembrane</keyword>
<evidence type="ECO:0000256" key="1">
    <source>
        <dbReference type="SAM" id="Phobius"/>
    </source>
</evidence>
<comment type="caution">
    <text evidence="2">The sequence shown here is derived from an EMBL/GenBank/DDBJ whole genome shotgun (WGS) entry which is preliminary data.</text>
</comment>
<dbReference type="Proteomes" id="UP000032233">
    <property type="component" value="Unassembled WGS sequence"/>
</dbReference>
<protein>
    <submittedName>
        <fullName evidence="2">Uncharacterized protein</fullName>
    </submittedName>
</protein>
<organism evidence="2 3">
    <name type="scientific">Dethiosulfatarculus sandiegensis</name>
    <dbReference type="NCBI Taxonomy" id="1429043"/>
    <lineage>
        <taxon>Bacteria</taxon>
        <taxon>Pseudomonadati</taxon>
        <taxon>Thermodesulfobacteriota</taxon>
        <taxon>Desulfarculia</taxon>
        <taxon>Desulfarculales</taxon>
        <taxon>Desulfarculaceae</taxon>
        <taxon>Dethiosulfatarculus</taxon>
    </lineage>
</organism>
<feature type="transmembrane region" description="Helical" evidence="1">
    <location>
        <begin position="107"/>
        <end position="125"/>
    </location>
</feature>
<keyword evidence="3" id="KW-1185">Reference proteome</keyword>
<evidence type="ECO:0000313" key="2">
    <source>
        <dbReference type="EMBL" id="KIX15202.1"/>
    </source>
</evidence>
<dbReference type="EMBL" id="AZAC01000004">
    <property type="protein sequence ID" value="KIX15202.1"/>
    <property type="molecule type" value="Genomic_DNA"/>
</dbReference>
<dbReference type="RefSeq" id="WP_044347016.1">
    <property type="nucleotide sequence ID" value="NZ_AZAC01000004.1"/>
</dbReference>
<feature type="transmembrane region" description="Helical" evidence="1">
    <location>
        <begin position="12"/>
        <end position="32"/>
    </location>
</feature>
<gene>
    <name evidence="2" type="ORF">X474_04820</name>
</gene>
<keyword evidence="1" id="KW-1133">Transmembrane helix</keyword>
<evidence type="ECO:0000313" key="3">
    <source>
        <dbReference type="Proteomes" id="UP000032233"/>
    </source>
</evidence>